<keyword evidence="1" id="KW-0472">Membrane</keyword>
<feature type="transmembrane region" description="Helical" evidence="1">
    <location>
        <begin position="122"/>
        <end position="145"/>
    </location>
</feature>
<dbReference type="EMBL" id="AY741661">
    <property type="protein sequence ID" value="AAU20738.1"/>
    <property type="molecule type" value="Genomic_DNA"/>
</dbReference>
<geneLocation type="mitochondrion" evidence="2"/>
<organism evidence="2">
    <name type="scientific">Clymenella torquata</name>
    <name type="common">Bamboo worm</name>
    <name type="synonym">Clymene torquatus</name>
    <dbReference type="NCBI Taxonomy" id="292503"/>
    <lineage>
        <taxon>Eukaryota</taxon>
        <taxon>Metazoa</taxon>
        <taxon>Spiralia</taxon>
        <taxon>Lophotrochozoa</taxon>
        <taxon>Annelida</taxon>
        <taxon>Polychaeta</taxon>
        <taxon>Sedentaria</taxon>
        <taxon>Scolecida</taxon>
        <taxon>Maldanidae</taxon>
        <taxon>Clymenella</taxon>
    </lineage>
</organism>
<proteinExistence type="predicted"/>
<keyword evidence="1" id="KW-0812">Transmembrane</keyword>
<protein>
    <submittedName>
        <fullName evidence="2">NADH dehydrogenase subunit 6</fullName>
    </submittedName>
</protein>
<reference evidence="3" key="2">
    <citation type="journal article" date="2017" name="Sci. Rep.">
        <title>Multiple introns in a deep-sea Annelid (Decemunciger: Ampharetidae) mitochondrial genome.</title>
        <authorList>
            <person name="Bernardino A.F."/>
            <person name="Li Y."/>
            <person name="Smith C.R."/>
            <person name="Halanych K.M."/>
        </authorList>
    </citation>
    <scope>NUCLEOTIDE SEQUENCE</scope>
</reference>
<accession>Q642X0</accession>
<feature type="transmembrane region" description="Helical" evidence="1">
    <location>
        <begin position="81"/>
        <end position="102"/>
    </location>
</feature>
<keyword evidence="2" id="KW-0496">Mitochondrion</keyword>
<sequence>MILTTYMIFSIIFILPLMYTPLSLGLWIILLAMFIAMNISFFISSWFSFITFLIYIGGLLVMFAYFIAIDPNKKINMFDPMILPTVIMTLILFMMKNFWLLPVMNMTNSHYTTFQTLLSMNYLPILIMMAITLLIALIAVVKITIRAQGALRPYI</sequence>
<reference evidence="2" key="1">
    <citation type="journal article" date="2005" name="Mol. Biol. Evol.">
        <title>Mitochondrial genomes of Clymenella torquata (Maldanidae) and Riftia pachyptila (Siboglinidae): evidence for conserved gene order in annelida.</title>
        <authorList>
            <person name="Jennings R.M."/>
            <person name="Halanych K.M."/>
        </authorList>
    </citation>
    <scope>NUCLEOTIDE SEQUENCE</scope>
</reference>
<gene>
    <name evidence="2" type="primary">nad6</name>
    <name evidence="3" type="synonym">NAD6</name>
</gene>
<evidence type="ECO:0000313" key="2">
    <source>
        <dbReference type="EMBL" id="AAU20738.1"/>
    </source>
</evidence>
<keyword evidence="1" id="KW-1133">Transmembrane helix</keyword>
<evidence type="ECO:0000256" key="1">
    <source>
        <dbReference type="SAM" id="Phobius"/>
    </source>
</evidence>
<feature type="transmembrane region" description="Helical" evidence="1">
    <location>
        <begin position="43"/>
        <end position="69"/>
    </location>
</feature>
<feature type="transmembrane region" description="Helical" evidence="1">
    <location>
        <begin position="12"/>
        <end position="37"/>
    </location>
</feature>
<dbReference type="EMBL" id="KY972531">
    <property type="protein sequence ID" value="ASK49917.1"/>
    <property type="molecule type" value="Genomic_DNA"/>
</dbReference>
<dbReference type="AlphaFoldDB" id="Q642X0"/>
<evidence type="ECO:0000313" key="3">
    <source>
        <dbReference type="EMBL" id="ASK49917.1"/>
    </source>
</evidence>
<name>Q642X0_CLYTO</name>